<organism evidence="2 3">
    <name type="scientific">Rhynchospora tenuis</name>
    <dbReference type="NCBI Taxonomy" id="198213"/>
    <lineage>
        <taxon>Eukaryota</taxon>
        <taxon>Viridiplantae</taxon>
        <taxon>Streptophyta</taxon>
        <taxon>Embryophyta</taxon>
        <taxon>Tracheophyta</taxon>
        <taxon>Spermatophyta</taxon>
        <taxon>Magnoliopsida</taxon>
        <taxon>Liliopsida</taxon>
        <taxon>Poales</taxon>
        <taxon>Cyperaceae</taxon>
        <taxon>Cyperoideae</taxon>
        <taxon>Rhynchosporeae</taxon>
        <taxon>Rhynchospora</taxon>
    </lineage>
</organism>
<dbReference type="PANTHER" id="PTHR45786:SF74">
    <property type="entry name" value="ATP-DEPENDENT DNA HELICASE"/>
    <property type="match status" value="1"/>
</dbReference>
<dbReference type="Proteomes" id="UP001210211">
    <property type="component" value="Unassembled WGS sequence"/>
</dbReference>
<sequence>MRVLIGGPGPYVFKVSGQLCHLLGSLLPDDDSPPKFAQLYMYDNENEISNRMSPFSSDDPSSAPREHIVAAIKEMLDRYNPYAQAYRSVRDRVLADNDDTLRLQIRADRSQRDSRYSTPTASEVAGLIVGDLDGDHFVRDIIVERRSSSLIRISSVHPSYMPLQYPLIFIHGEDGFVPGLDYNPLAEATQNKHRQHITMAEFYCYRLYVRVFGSAIIFVSGRLLQQLAIDMFACVDQARLWYIHENQQLFRSDTYANLRNAVINNDMFGQTVDKRIILPSSHVGGPRYMYQNYQDAIAVCRHLGPPHLFITFTCNPAWPEITRNLMPGQRSSDRPDLVCRVFKMKLNEMIRDIKDSDFFGPISGLIYSIEFQKRGLPHVHIIVWLRDRTSLSDAASIDRFISAELPNPVFDPAGRDRAMVSLFRPSGPTTATNSDQPQQETRLPIHLPFQNNVIFRDSQPLSEIVTNPASQPTKLTAWFELNARDPAARQLTYPEVTRHFTWQESEKK</sequence>
<dbReference type="AlphaFoldDB" id="A0AAD6EKY7"/>
<evidence type="ECO:0000313" key="2">
    <source>
        <dbReference type="EMBL" id="KAJ3688219.1"/>
    </source>
</evidence>
<feature type="domain" description="Helitron helicase-like" evidence="1">
    <location>
        <begin position="202"/>
        <end position="383"/>
    </location>
</feature>
<proteinExistence type="predicted"/>
<reference evidence="2 3" key="1">
    <citation type="journal article" date="2022" name="Cell">
        <title>Repeat-based holocentromeres influence genome architecture and karyotype evolution.</title>
        <authorList>
            <person name="Hofstatter P.G."/>
            <person name="Thangavel G."/>
            <person name="Lux T."/>
            <person name="Neumann P."/>
            <person name="Vondrak T."/>
            <person name="Novak P."/>
            <person name="Zhang M."/>
            <person name="Costa L."/>
            <person name="Castellani M."/>
            <person name="Scott A."/>
            <person name="Toegelov H."/>
            <person name="Fuchs J."/>
            <person name="Mata-Sucre Y."/>
            <person name="Dias Y."/>
            <person name="Vanzela A.L.L."/>
            <person name="Huettel B."/>
            <person name="Almeida C.C.S."/>
            <person name="Simkova H."/>
            <person name="Souza G."/>
            <person name="Pedrosa-Harand A."/>
            <person name="Macas J."/>
            <person name="Mayer K.F.X."/>
            <person name="Houben A."/>
            <person name="Marques A."/>
        </authorList>
    </citation>
    <scope>NUCLEOTIDE SEQUENCE [LARGE SCALE GENOMIC DNA]</scope>
    <source>
        <strain evidence="2">RhyTen1mFocal</strain>
    </source>
</reference>
<dbReference type="InterPro" id="IPR025476">
    <property type="entry name" value="Helitron_helicase-like"/>
</dbReference>
<gene>
    <name evidence="2" type="ORF">LUZ61_017383</name>
</gene>
<comment type="caution">
    <text evidence="2">The sequence shown here is derived from an EMBL/GenBank/DDBJ whole genome shotgun (WGS) entry which is preliminary data.</text>
</comment>
<evidence type="ECO:0000313" key="3">
    <source>
        <dbReference type="Proteomes" id="UP001210211"/>
    </source>
</evidence>
<dbReference type="PANTHER" id="PTHR45786">
    <property type="entry name" value="DNA BINDING PROTEIN-LIKE"/>
    <property type="match status" value="1"/>
</dbReference>
<accession>A0AAD6EKY7</accession>
<keyword evidence="3" id="KW-1185">Reference proteome</keyword>
<dbReference type="EMBL" id="JAMRDG010000002">
    <property type="protein sequence ID" value="KAJ3688219.1"/>
    <property type="molecule type" value="Genomic_DNA"/>
</dbReference>
<evidence type="ECO:0000259" key="1">
    <source>
        <dbReference type="Pfam" id="PF14214"/>
    </source>
</evidence>
<dbReference type="Pfam" id="PF14214">
    <property type="entry name" value="Helitron_like_N"/>
    <property type="match status" value="1"/>
</dbReference>
<protein>
    <recommendedName>
        <fullName evidence="1">Helitron helicase-like domain-containing protein</fullName>
    </recommendedName>
</protein>
<name>A0AAD6EKY7_9POAL</name>